<reference evidence="12 13" key="1">
    <citation type="submission" date="2017-07" db="EMBL/GenBank/DDBJ databases">
        <title>Paenibacillus herberti R33 genome sequencing and assembly.</title>
        <authorList>
            <person name="Su W."/>
        </authorList>
    </citation>
    <scope>NUCLEOTIDE SEQUENCE [LARGE SCALE GENOMIC DNA]</scope>
    <source>
        <strain evidence="12 13">R33</strain>
    </source>
</reference>
<dbReference type="EC" id="2.7.13.3" evidence="3"/>
<dbReference type="Gene3D" id="3.30.565.10">
    <property type="entry name" value="Histidine kinase-like ATPase, C-terminal domain"/>
    <property type="match status" value="1"/>
</dbReference>
<accession>A0A229NYX2</accession>
<comment type="subcellular location">
    <subcellularLocation>
        <location evidence="2">Cell membrane</location>
        <topology evidence="2">Multi-pass membrane protein</topology>
    </subcellularLocation>
</comment>
<dbReference type="SUPFAM" id="SSF55874">
    <property type="entry name" value="ATPase domain of HSP90 chaperone/DNA topoisomerase II/histidine kinase"/>
    <property type="match status" value="1"/>
</dbReference>
<protein>
    <recommendedName>
        <fullName evidence="3">histidine kinase</fullName>
        <ecNumber evidence="3">2.7.13.3</ecNumber>
    </recommendedName>
</protein>
<dbReference type="PROSITE" id="PS50885">
    <property type="entry name" value="HAMP"/>
    <property type="match status" value="1"/>
</dbReference>
<evidence type="ECO:0000256" key="6">
    <source>
        <dbReference type="ARBA" id="ARBA00022679"/>
    </source>
</evidence>
<keyword evidence="4" id="KW-1003">Cell membrane</keyword>
<dbReference type="InterPro" id="IPR050640">
    <property type="entry name" value="Bact_2-comp_sensor_kinase"/>
</dbReference>
<keyword evidence="9 10" id="KW-0472">Membrane</keyword>
<dbReference type="Proteomes" id="UP000215145">
    <property type="component" value="Unassembled WGS sequence"/>
</dbReference>
<sequence>MKLILSFVLVIFIPVLLFAWYAWSGVSSRSIQELTKKNESILDIEKTNIQNNVEVMEWTAQLALSNREMNDYLELQEEMDTAWLLDFKNKTYTGFQYFLFNNPRIANVRLFTSNPNVHEFWPVVLNESRIREKPWYDTVMGQKGIVWWEIQLGREILKGASTVEEIKVPHMSLLREFTYADGTHNGIMEVSMEVRHFFTKTFSTVQDPSSQLIVVSRDGSVYTDSSAAIFLETSAEQLMAELQLTGEERNGISRFEMDGHSYMAIQTFMPRLGVHLVNLVGLDDTLADIQRTRNLFIVIIVVLMAVLSLLSYFMHSIILKRLRILRDSMKKVRGGDFHVDVQVRGNDEVGELAHHYRQLLKKINELIVEQVNRQAAGKEAELRSLKNQIDSHFLYNTLENLKMLAEIEGQYTISDALTSLGGMMRYSLQWTRGHVRLRDEVQHIQNYIAIMNIRYDGKLELRLDIAPECYDQEVLKMSLQPLVENAVKHGMNDLDAESGKLTITIGAFVRLEECVIEVTDNGCGIPEERLRLLSGMLRMEETDYQELRSHAETRRSEGSGIGLRNVDHRLVMSYGREYGLRMESVEGSYTRIAMTLPHLIRTGGDTR</sequence>
<dbReference type="InterPro" id="IPR010559">
    <property type="entry name" value="Sig_transdc_His_kin_internal"/>
</dbReference>
<evidence type="ECO:0000256" key="2">
    <source>
        <dbReference type="ARBA" id="ARBA00004651"/>
    </source>
</evidence>
<dbReference type="SMART" id="SM00304">
    <property type="entry name" value="HAMP"/>
    <property type="match status" value="1"/>
</dbReference>
<evidence type="ECO:0000256" key="1">
    <source>
        <dbReference type="ARBA" id="ARBA00000085"/>
    </source>
</evidence>
<evidence type="ECO:0000256" key="8">
    <source>
        <dbReference type="ARBA" id="ARBA00023012"/>
    </source>
</evidence>
<keyword evidence="13" id="KW-1185">Reference proteome</keyword>
<dbReference type="InterPro" id="IPR003594">
    <property type="entry name" value="HATPase_dom"/>
</dbReference>
<name>A0A229NYX2_9BACL</name>
<dbReference type="InterPro" id="IPR003660">
    <property type="entry name" value="HAMP_dom"/>
</dbReference>
<dbReference type="OrthoDB" id="9776552at2"/>
<evidence type="ECO:0000256" key="3">
    <source>
        <dbReference type="ARBA" id="ARBA00012438"/>
    </source>
</evidence>
<keyword evidence="6" id="KW-0808">Transferase</keyword>
<keyword evidence="8" id="KW-0902">Two-component regulatory system</keyword>
<evidence type="ECO:0000256" key="4">
    <source>
        <dbReference type="ARBA" id="ARBA00022475"/>
    </source>
</evidence>
<keyword evidence="10" id="KW-1133">Transmembrane helix</keyword>
<dbReference type="SUPFAM" id="SSF158472">
    <property type="entry name" value="HAMP domain-like"/>
    <property type="match status" value="1"/>
</dbReference>
<evidence type="ECO:0000313" key="12">
    <source>
        <dbReference type="EMBL" id="OXM15057.1"/>
    </source>
</evidence>
<dbReference type="GO" id="GO:0000155">
    <property type="term" value="F:phosphorelay sensor kinase activity"/>
    <property type="evidence" value="ECO:0007669"/>
    <property type="project" value="InterPro"/>
</dbReference>
<proteinExistence type="predicted"/>
<feature type="domain" description="HAMP" evidence="11">
    <location>
        <begin position="316"/>
        <end position="368"/>
    </location>
</feature>
<dbReference type="Pfam" id="PF00672">
    <property type="entry name" value="HAMP"/>
    <property type="match status" value="1"/>
</dbReference>
<evidence type="ECO:0000256" key="9">
    <source>
        <dbReference type="ARBA" id="ARBA00023136"/>
    </source>
</evidence>
<dbReference type="Pfam" id="PF06580">
    <property type="entry name" value="His_kinase"/>
    <property type="match status" value="1"/>
</dbReference>
<keyword evidence="5" id="KW-0597">Phosphoprotein</keyword>
<organism evidence="12 13">
    <name type="scientific">Paenibacillus herberti</name>
    <dbReference type="NCBI Taxonomy" id="1619309"/>
    <lineage>
        <taxon>Bacteria</taxon>
        <taxon>Bacillati</taxon>
        <taxon>Bacillota</taxon>
        <taxon>Bacilli</taxon>
        <taxon>Bacillales</taxon>
        <taxon>Paenibacillaceae</taxon>
        <taxon>Paenibacillus</taxon>
    </lineage>
</organism>
<dbReference type="PANTHER" id="PTHR34220">
    <property type="entry name" value="SENSOR HISTIDINE KINASE YPDA"/>
    <property type="match status" value="1"/>
</dbReference>
<dbReference type="Pfam" id="PF02518">
    <property type="entry name" value="HATPase_c"/>
    <property type="match status" value="1"/>
</dbReference>
<dbReference type="InterPro" id="IPR004358">
    <property type="entry name" value="Sig_transdc_His_kin-like_C"/>
</dbReference>
<keyword evidence="10" id="KW-0812">Transmembrane</keyword>
<gene>
    <name evidence="12" type="ORF">CGZ75_13530</name>
</gene>
<dbReference type="PRINTS" id="PR00344">
    <property type="entry name" value="BCTRLSENSOR"/>
</dbReference>
<dbReference type="PANTHER" id="PTHR34220:SF7">
    <property type="entry name" value="SENSOR HISTIDINE KINASE YPDA"/>
    <property type="match status" value="1"/>
</dbReference>
<dbReference type="Gene3D" id="6.10.340.10">
    <property type="match status" value="1"/>
</dbReference>
<dbReference type="EMBL" id="NMUQ01000002">
    <property type="protein sequence ID" value="OXM15057.1"/>
    <property type="molecule type" value="Genomic_DNA"/>
</dbReference>
<comment type="caution">
    <text evidence="12">The sequence shown here is derived from an EMBL/GenBank/DDBJ whole genome shotgun (WGS) entry which is preliminary data.</text>
</comment>
<dbReference type="CDD" id="cd06225">
    <property type="entry name" value="HAMP"/>
    <property type="match status" value="1"/>
</dbReference>
<dbReference type="InterPro" id="IPR036890">
    <property type="entry name" value="HATPase_C_sf"/>
</dbReference>
<evidence type="ECO:0000259" key="11">
    <source>
        <dbReference type="PROSITE" id="PS50885"/>
    </source>
</evidence>
<evidence type="ECO:0000256" key="10">
    <source>
        <dbReference type="SAM" id="Phobius"/>
    </source>
</evidence>
<keyword evidence="7 12" id="KW-0418">Kinase</keyword>
<dbReference type="SMART" id="SM00387">
    <property type="entry name" value="HATPase_c"/>
    <property type="match status" value="1"/>
</dbReference>
<evidence type="ECO:0000256" key="5">
    <source>
        <dbReference type="ARBA" id="ARBA00022553"/>
    </source>
</evidence>
<evidence type="ECO:0000313" key="13">
    <source>
        <dbReference type="Proteomes" id="UP000215145"/>
    </source>
</evidence>
<evidence type="ECO:0000256" key="7">
    <source>
        <dbReference type="ARBA" id="ARBA00022777"/>
    </source>
</evidence>
<comment type="catalytic activity">
    <reaction evidence="1">
        <text>ATP + protein L-histidine = ADP + protein N-phospho-L-histidine.</text>
        <dbReference type="EC" id="2.7.13.3"/>
    </reaction>
</comment>
<feature type="transmembrane region" description="Helical" evidence="10">
    <location>
        <begin position="295"/>
        <end position="319"/>
    </location>
</feature>
<dbReference type="AlphaFoldDB" id="A0A229NYX2"/>
<dbReference type="GO" id="GO:0005886">
    <property type="term" value="C:plasma membrane"/>
    <property type="evidence" value="ECO:0007669"/>
    <property type="project" value="UniProtKB-SubCell"/>
</dbReference>